<reference evidence="2 3" key="1">
    <citation type="journal article" date="2018" name="Front. Microbiol.">
        <title>Genome-Wide Analysis of Corynespora cassiicola Leaf Fall Disease Putative Effectors.</title>
        <authorList>
            <person name="Lopez D."/>
            <person name="Ribeiro S."/>
            <person name="Label P."/>
            <person name="Fumanal B."/>
            <person name="Venisse J.S."/>
            <person name="Kohler A."/>
            <person name="de Oliveira R.R."/>
            <person name="Labutti K."/>
            <person name="Lipzen A."/>
            <person name="Lail K."/>
            <person name="Bauer D."/>
            <person name="Ohm R.A."/>
            <person name="Barry K.W."/>
            <person name="Spatafora J."/>
            <person name="Grigoriev I.V."/>
            <person name="Martin F.M."/>
            <person name="Pujade-Renaud V."/>
        </authorList>
    </citation>
    <scope>NUCLEOTIDE SEQUENCE [LARGE SCALE GENOMIC DNA]</scope>
    <source>
        <strain evidence="2 3">Philippines</strain>
    </source>
</reference>
<feature type="transmembrane region" description="Helical" evidence="1">
    <location>
        <begin position="96"/>
        <end position="116"/>
    </location>
</feature>
<keyword evidence="1" id="KW-1133">Transmembrane helix</keyword>
<dbReference type="EMBL" id="KZ678132">
    <property type="protein sequence ID" value="PSN69995.1"/>
    <property type="molecule type" value="Genomic_DNA"/>
</dbReference>
<organism evidence="2 3">
    <name type="scientific">Corynespora cassiicola Philippines</name>
    <dbReference type="NCBI Taxonomy" id="1448308"/>
    <lineage>
        <taxon>Eukaryota</taxon>
        <taxon>Fungi</taxon>
        <taxon>Dikarya</taxon>
        <taxon>Ascomycota</taxon>
        <taxon>Pezizomycotina</taxon>
        <taxon>Dothideomycetes</taxon>
        <taxon>Pleosporomycetidae</taxon>
        <taxon>Pleosporales</taxon>
        <taxon>Corynesporascaceae</taxon>
        <taxon>Corynespora</taxon>
    </lineage>
</organism>
<keyword evidence="3" id="KW-1185">Reference proteome</keyword>
<accession>A0A2T2NX48</accession>
<protein>
    <submittedName>
        <fullName evidence="2">Uncharacterized protein</fullName>
    </submittedName>
</protein>
<gene>
    <name evidence="2" type="ORF">BS50DRAFT_662034</name>
</gene>
<evidence type="ECO:0000313" key="2">
    <source>
        <dbReference type="EMBL" id="PSN69995.1"/>
    </source>
</evidence>
<sequence length="123" mass="13305">MSTSTKVKTIVGQSRLGSDTDSELVPGAMTLFDDRPRWVDMWWGTAQSLIKRPVERGDGLGLARAPRPPRIGMAALLPRLPANAVDHIYNDNARRYTTGAVAAPILFVAAAASLMARRKSTST</sequence>
<keyword evidence="1" id="KW-0472">Membrane</keyword>
<proteinExistence type="predicted"/>
<dbReference type="AlphaFoldDB" id="A0A2T2NX48"/>
<evidence type="ECO:0000313" key="3">
    <source>
        <dbReference type="Proteomes" id="UP000240883"/>
    </source>
</evidence>
<name>A0A2T2NX48_CORCC</name>
<keyword evidence="1" id="KW-0812">Transmembrane</keyword>
<dbReference type="Proteomes" id="UP000240883">
    <property type="component" value="Unassembled WGS sequence"/>
</dbReference>
<evidence type="ECO:0000256" key="1">
    <source>
        <dbReference type="SAM" id="Phobius"/>
    </source>
</evidence>